<reference evidence="2 3" key="1">
    <citation type="submission" date="2020-07" db="EMBL/GenBank/DDBJ databases">
        <title>Halosimplex litoreum sp. nov. and Halosimplex rubrum sp. nov., isolated from different salt environments.</title>
        <authorList>
            <person name="Cui H."/>
        </authorList>
    </citation>
    <scope>NUCLEOTIDE SEQUENCE [LARGE SCALE GENOMIC DNA]</scope>
    <source>
        <strain evidence="2 3">R2</strain>
    </source>
</reference>
<name>A0A7D5P5Z1_9EURY</name>
<keyword evidence="3" id="KW-1185">Reference proteome</keyword>
<sequence>MVDRRTVLKGGIAFGSLGLASTVVGQESALVVHDFDGGTYPGSNDLGNWAGAGSFANGDGSGEVADGALRLEYDNAGWFASNVRQSVADRDRLTMRVRGDSGGEESDFLVDVGGARDLLSNLTDDAIGTEWSTVSVDLSAAGGDPENPKAVRMNFWQGASGAVEIDRIAFTSDGEAPPSTATATPTPMDPTPTDTPDDETPTPTDTPDDDTPTDEPDDDTPTDAPDDGGSTWDVPFPDRPPEPDSLPAASEITEDTTVAELYEGFDDPYYVPRSFTDYLPGETGSKLQEWTDTEKAEEFGYDVSAVENNVGDGSLTLGQLGTQALPYVKQLAENDFPAHATVKLLPRLALLPDEEEDPGVHDEPSAVWDETAGPTAATNDPDQFVQDRWPTDARTYQPMEVRVRDRAHDQPEYDDSREWASSGSISDSFYNDETNPVLDAAAEKVHPVTGESLGGDGFTANAPMEAEIRIHETGGGYMNQYIKLTNTSEVPYFQDAAVIWWLGPSGDASNLSDGHWNNPHRPSASLGHPQRDVIEVNHPDYDELAVYAVRLANHDEPYHMRTIYPGQSVAMEIGTPRDGSAWSSSSDRQDLVDTMLDSLHVELETNLNRNDPIIDAIDLTYRVPN</sequence>
<dbReference type="Gene3D" id="2.60.120.430">
    <property type="entry name" value="Galactose-binding lectin"/>
    <property type="match status" value="1"/>
</dbReference>
<accession>A0A7D5P5Z1</accession>
<feature type="region of interest" description="Disordered" evidence="1">
    <location>
        <begin position="171"/>
        <end position="248"/>
    </location>
</feature>
<dbReference type="GeneID" id="56082583"/>
<organism evidence="2 3">
    <name type="scientific">Halosimplex pelagicum</name>
    <dbReference type="NCBI Taxonomy" id="869886"/>
    <lineage>
        <taxon>Archaea</taxon>
        <taxon>Methanobacteriati</taxon>
        <taxon>Methanobacteriota</taxon>
        <taxon>Stenosarchaea group</taxon>
        <taxon>Halobacteria</taxon>
        <taxon>Halobacteriales</taxon>
        <taxon>Haloarculaceae</taxon>
        <taxon>Halosimplex</taxon>
    </lineage>
</organism>
<feature type="region of interest" description="Disordered" evidence="1">
    <location>
        <begin position="405"/>
        <end position="424"/>
    </location>
</feature>
<proteinExistence type="predicted"/>
<feature type="region of interest" description="Disordered" evidence="1">
    <location>
        <begin position="354"/>
        <end position="386"/>
    </location>
</feature>
<dbReference type="RefSeq" id="WP_179921800.1">
    <property type="nucleotide sequence ID" value="NZ_CP058909.1"/>
</dbReference>
<gene>
    <name evidence="2" type="ORF">HZS54_08300</name>
</gene>
<dbReference type="Proteomes" id="UP000509346">
    <property type="component" value="Chromosome"/>
</dbReference>
<dbReference type="OrthoDB" id="8638at2157"/>
<evidence type="ECO:0000256" key="1">
    <source>
        <dbReference type="SAM" id="MobiDB-lite"/>
    </source>
</evidence>
<dbReference type="KEGG" id="hpel:HZS54_08300"/>
<evidence type="ECO:0000313" key="2">
    <source>
        <dbReference type="EMBL" id="QLH81626.1"/>
    </source>
</evidence>
<feature type="compositionally biased region" description="Acidic residues" evidence="1">
    <location>
        <begin position="195"/>
        <end position="226"/>
    </location>
</feature>
<feature type="compositionally biased region" description="Basic and acidic residues" evidence="1">
    <location>
        <begin position="405"/>
        <end position="418"/>
    </location>
</feature>
<dbReference type="AlphaFoldDB" id="A0A7D5P5Z1"/>
<protein>
    <submittedName>
        <fullName evidence="2">Uncharacterized protein</fullName>
    </submittedName>
</protein>
<evidence type="ECO:0000313" key="3">
    <source>
        <dbReference type="Proteomes" id="UP000509346"/>
    </source>
</evidence>
<feature type="compositionally biased region" description="Low complexity" evidence="1">
    <location>
        <begin position="175"/>
        <end position="194"/>
    </location>
</feature>
<dbReference type="EMBL" id="CP058909">
    <property type="protein sequence ID" value="QLH81626.1"/>
    <property type="molecule type" value="Genomic_DNA"/>
</dbReference>